<evidence type="ECO:0000313" key="2">
    <source>
        <dbReference type="Proteomes" id="UP000694865"/>
    </source>
</evidence>
<dbReference type="Proteomes" id="UP000694865">
    <property type="component" value="Unplaced"/>
</dbReference>
<accession>A0ABM0MPG1</accession>
<feature type="region of interest" description="Disordered" evidence="1">
    <location>
        <begin position="378"/>
        <end position="402"/>
    </location>
</feature>
<organism evidence="2 3">
    <name type="scientific">Saccoglossus kowalevskii</name>
    <name type="common">Acorn worm</name>
    <dbReference type="NCBI Taxonomy" id="10224"/>
    <lineage>
        <taxon>Eukaryota</taxon>
        <taxon>Metazoa</taxon>
        <taxon>Hemichordata</taxon>
        <taxon>Enteropneusta</taxon>
        <taxon>Harrimaniidae</taxon>
        <taxon>Saccoglossus</taxon>
    </lineage>
</organism>
<gene>
    <name evidence="3" type="primary">LOC102802637</name>
</gene>
<proteinExistence type="predicted"/>
<sequence length="519" mass="58916">MAEPPGCDPGVTHSHYVDTEIVAADDDQTLLPSEDIGEEDYNVDKQSDDVDDKKATCTFTTAHTNPLLLIHFKCRVPCVCTYQENWAHMSGWKPNFTCDDSSKYKRNKKRPKFPYRLAYSTYREPKYVFRHYEDTSKYMEQYRYHHTRGDVCKAQEEPLVLGYNVPDPYKPKLHRYRFLFETLDTVLSTKPLKNSGLGESDESDSQESNLSISVTRKPVTVNLAPTRNQSTARKTDDLVLPKIEQGIPQFFLDSRKKDSMRSDTNVILPDVRQCHYTSFTLPGHLVDDYRELTGKKRRSLPPVLNGELYPVGYQGISIETRSAGSEGSSANSVAGEVTKDTIVVPPKPIPYRLWQTSPGRSMQEYLAHIYSVRSAGSLEMGTNAEDPEREGQRRRREQKPEMPVRIGLCTFYSSNTNDSNEVAKANTRKDILGVQGKSTGGNRKDDKTRAEAAKRISHIKKFIKNEMKALAKSKSLVRRRAATPLAMDTVVTGNQYRTEEGHKEFLANQKQPIENTSHT</sequence>
<name>A0ABM0MPG1_SACKO</name>
<feature type="region of interest" description="Disordered" evidence="1">
    <location>
        <begin position="191"/>
        <end position="212"/>
    </location>
</feature>
<keyword evidence="2" id="KW-1185">Reference proteome</keyword>
<protein>
    <submittedName>
        <fullName evidence="3">Uncharacterized protein LOC102802637</fullName>
    </submittedName>
</protein>
<evidence type="ECO:0000256" key="1">
    <source>
        <dbReference type="SAM" id="MobiDB-lite"/>
    </source>
</evidence>
<dbReference type="RefSeq" id="XP_006821902.1">
    <property type="nucleotide sequence ID" value="XM_006821839.1"/>
</dbReference>
<reference evidence="3" key="1">
    <citation type="submission" date="2025-08" db="UniProtKB">
        <authorList>
            <consortium name="RefSeq"/>
        </authorList>
    </citation>
    <scope>IDENTIFICATION</scope>
    <source>
        <tissue evidence="3">Testes</tissue>
    </source>
</reference>
<evidence type="ECO:0000313" key="3">
    <source>
        <dbReference type="RefSeq" id="XP_006821902.1"/>
    </source>
</evidence>
<dbReference type="GeneID" id="102802637"/>